<organism evidence="1 2">
    <name type="scientific">Humibacillus xanthopallidus</name>
    <dbReference type="NCBI Taxonomy" id="412689"/>
    <lineage>
        <taxon>Bacteria</taxon>
        <taxon>Bacillati</taxon>
        <taxon>Actinomycetota</taxon>
        <taxon>Actinomycetes</taxon>
        <taxon>Micrococcales</taxon>
        <taxon>Intrasporangiaceae</taxon>
        <taxon>Humibacillus</taxon>
    </lineage>
</organism>
<dbReference type="Proteomes" id="UP000316747">
    <property type="component" value="Unassembled WGS sequence"/>
</dbReference>
<accession>A0A543I3D9</accession>
<dbReference type="SUPFAM" id="SSF55961">
    <property type="entry name" value="Bet v1-like"/>
    <property type="match status" value="1"/>
</dbReference>
<dbReference type="AlphaFoldDB" id="A0A543I3D9"/>
<dbReference type="Pfam" id="PF10604">
    <property type="entry name" value="Polyketide_cyc2"/>
    <property type="match status" value="1"/>
</dbReference>
<name>A0A543I3D9_9MICO</name>
<dbReference type="InterPro" id="IPR019587">
    <property type="entry name" value="Polyketide_cyclase/dehydratase"/>
</dbReference>
<protein>
    <submittedName>
        <fullName evidence="1">Carbon monoxide dehydrogenase subunit G</fullName>
    </submittedName>
</protein>
<evidence type="ECO:0000313" key="2">
    <source>
        <dbReference type="Proteomes" id="UP000316747"/>
    </source>
</evidence>
<comment type="caution">
    <text evidence="1">The sequence shown here is derived from an EMBL/GenBank/DDBJ whole genome shotgun (WGS) entry which is preliminary data.</text>
</comment>
<evidence type="ECO:0000313" key="1">
    <source>
        <dbReference type="EMBL" id="TQM65102.1"/>
    </source>
</evidence>
<dbReference type="InterPro" id="IPR023393">
    <property type="entry name" value="START-like_dom_sf"/>
</dbReference>
<keyword evidence="2" id="KW-1185">Reference proteome</keyword>
<gene>
    <name evidence="1" type="ORF">FBY41_1487</name>
</gene>
<dbReference type="EMBL" id="VFPM01000001">
    <property type="protein sequence ID" value="TQM65102.1"/>
    <property type="molecule type" value="Genomic_DNA"/>
</dbReference>
<proteinExistence type="predicted"/>
<dbReference type="Gene3D" id="3.30.530.20">
    <property type="match status" value="1"/>
</dbReference>
<sequence length="150" mass="16232">MWRMAAFDVHLETDLPPAEAWRRVLDLRAHSEVIPLTTVTGDHLEAAALAPGSRFVARTALGPIGFDDVMVIDSIEQPVDGSGARARIHKEGKLIGGTIDFRVTPTTSGSTVDWVQQISVRGVPRAADPVVARVARTAYGKALRDLLRRG</sequence>
<reference evidence="1 2" key="1">
    <citation type="submission" date="2019-06" db="EMBL/GenBank/DDBJ databases">
        <title>Genome sequencing of plant associated microbes to promote plant fitness in Sorghum bicolor and Oryza sativa.</title>
        <authorList>
            <person name="Coleman-Derr D."/>
        </authorList>
    </citation>
    <scope>NUCLEOTIDE SEQUENCE [LARGE SCALE GENOMIC DNA]</scope>
    <source>
        <strain evidence="1 2">KV-663</strain>
    </source>
</reference>